<dbReference type="AlphaFoldDB" id="A0AAE9XM37"/>
<gene>
    <name evidence="2" type="ORF">PML95_09050</name>
</gene>
<keyword evidence="1" id="KW-0472">Membrane</keyword>
<keyword evidence="1" id="KW-0812">Transmembrane</keyword>
<proteinExistence type="predicted"/>
<evidence type="ECO:0000256" key="1">
    <source>
        <dbReference type="SAM" id="Phobius"/>
    </source>
</evidence>
<dbReference type="RefSeq" id="WP_202584980.1">
    <property type="nucleotide sequence ID" value="NZ_BKBT01000004.1"/>
</dbReference>
<sequence>MTKLTRTSAFYGILGLVLGVYYRELTKMNDFTGTTQLGTSHTHAFALGMLVFLIVLLLEANFKLSEQGKTYRLFYIFYNIGLIMTIAMLTFHGTMTVLGNETGAAVSGIAGLGHIFLAIGMMLLFHTLAKAVKNK</sequence>
<dbReference type="GeneID" id="72386059"/>
<evidence type="ECO:0000313" key="2">
    <source>
        <dbReference type="EMBL" id="WCG22523.1"/>
    </source>
</evidence>
<feature type="transmembrane region" description="Helical" evidence="1">
    <location>
        <begin position="73"/>
        <end position="92"/>
    </location>
</feature>
<name>A0AAE9XM37_9ENTE</name>
<keyword evidence="1" id="KW-1133">Transmembrane helix</keyword>
<organism evidence="2 3">
    <name type="scientific">Vagococcus lutrae</name>
    <dbReference type="NCBI Taxonomy" id="81947"/>
    <lineage>
        <taxon>Bacteria</taxon>
        <taxon>Bacillati</taxon>
        <taxon>Bacillota</taxon>
        <taxon>Bacilli</taxon>
        <taxon>Lactobacillales</taxon>
        <taxon>Enterococcaceae</taxon>
        <taxon>Vagococcus</taxon>
    </lineage>
</organism>
<feature type="transmembrane region" description="Helical" evidence="1">
    <location>
        <begin position="7"/>
        <end position="23"/>
    </location>
</feature>
<protein>
    <submittedName>
        <fullName evidence="2">DUF2871 domain-containing protein</fullName>
    </submittedName>
</protein>
<reference evidence="2" key="1">
    <citation type="submission" date="2023-01" db="EMBL/GenBank/DDBJ databases">
        <title>Oxazolidinone resistance genes in florfenicol resistant enterococci from beef cattle and veal calves at slaughter.</title>
        <authorList>
            <person name="Biggel M."/>
        </authorList>
    </citation>
    <scope>NUCLEOTIDE SEQUENCE</scope>
    <source>
        <strain evidence="2">K204-1</strain>
    </source>
</reference>
<dbReference type="InterPro" id="IPR021299">
    <property type="entry name" value="DUF2871"/>
</dbReference>
<feature type="transmembrane region" description="Helical" evidence="1">
    <location>
        <begin position="43"/>
        <end position="61"/>
    </location>
</feature>
<feature type="transmembrane region" description="Helical" evidence="1">
    <location>
        <begin position="104"/>
        <end position="125"/>
    </location>
</feature>
<evidence type="ECO:0000313" key="3">
    <source>
        <dbReference type="Proteomes" id="UP001179600"/>
    </source>
</evidence>
<dbReference type="Proteomes" id="UP001179600">
    <property type="component" value="Chromosome"/>
</dbReference>
<dbReference type="Pfam" id="PF11070">
    <property type="entry name" value="DUF2871"/>
    <property type="match status" value="1"/>
</dbReference>
<dbReference type="EMBL" id="CP116507">
    <property type="protein sequence ID" value="WCG22523.1"/>
    <property type="molecule type" value="Genomic_DNA"/>
</dbReference>
<accession>A0AAE9XM37</accession>